<evidence type="ECO:0000313" key="1">
    <source>
        <dbReference type="EMBL" id="WNL11752.1"/>
    </source>
</evidence>
<evidence type="ECO:0000313" key="6">
    <source>
        <dbReference type="EMBL" id="WNL26331.1"/>
    </source>
</evidence>
<proteinExistence type="predicted"/>
<reference evidence="3" key="1">
    <citation type="submission" date="2023-09" db="EMBL/GenBank/DDBJ databases">
        <title>Arcobacter tbilisiensis sp. nov. isolated from chicken meat in Tbilisi, Georgia.</title>
        <authorList>
            <person name="Matthias R."/>
            <person name="Zautner A.E."/>
        </authorList>
    </citation>
    <scope>NUCLEOTIDE SEQUENCE</scope>
    <source>
        <strain evidence="6">LEO 70</strain>
        <strain evidence="5">LEO 74</strain>
        <strain evidence="4">LEO 79</strain>
        <strain evidence="3">LEO 99</strain>
    </source>
</reference>
<dbReference type="EMBL" id="CP134845">
    <property type="protein sequence ID" value="WNL15196.1"/>
    <property type="molecule type" value="Genomic_DNA"/>
</dbReference>
<reference evidence="1" key="2">
    <citation type="submission" date="2023-09" db="EMBL/GenBank/DDBJ databases">
        <title>Characterization of Arcobacter Isolates from Retail Chicken Sold in Supermarkets in Tbilisi, Georgia.</title>
        <authorList>
            <person name="Matthias R."/>
            <person name="Zautner A.E."/>
        </authorList>
    </citation>
    <scope>NUCLEOTIDE SEQUENCE</scope>
    <source>
        <strain evidence="2">LEO 108</strain>
        <strain evidence="1">LEO 109</strain>
    </source>
</reference>
<dbReference type="AlphaFoldDB" id="A0AA96CZS6"/>
<organism evidence="3">
    <name type="scientific">Arcobacter sp. AZ-2023</name>
    <dbReference type="NCBI Taxonomy" id="3074453"/>
    <lineage>
        <taxon>Bacteria</taxon>
        <taxon>Pseudomonadati</taxon>
        <taxon>Campylobacterota</taxon>
        <taxon>Epsilonproteobacteria</taxon>
        <taxon>Campylobacterales</taxon>
        <taxon>Arcobacteraceae</taxon>
        <taxon>Arcobacter</taxon>
    </lineage>
</organism>
<dbReference type="EMBL" id="CP134852">
    <property type="protein sequence ID" value="WNL26331.1"/>
    <property type="molecule type" value="Genomic_DNA"/>
</dbReference>
<evidence type="ECO:0000313" key="4">
    <source>
        <dbReference type="EMBL" id="WNL21061.1"/>
    </source>
</evidence>
<evidence type="ECO:0000313" key="3">
    <source>
        <dbReference type="EMBL" id="WNL18922.1"/>
    </source>
</evidence>
<dbReference type="EMBL" id="CP134844">
    <property type="protein sequence ID" value="WNL11752.1"/>
    <property type="molecule type" value="Genomic_DNA"/>
</dbReference>
<dbReference type="EMBL" id="CP134849">
    <property type="protein sequence ID" value="WNL18922.1"/>
    <property type="molecule type" value="Genomic_DNA"/>
</dbReference>
<accession>A0AA96CZS6</accession>
<dbReference type="EMBL" id="CP134850">
    <property type="protein sequence ID" value="WNL21061.1"/>
    <property type="molecule type" value="Genomic_DNA"/>
</dbReference>
<evidence type="ECO:0000313" key="5">
    <source>
        <dbReference type="EMBL" id="WNL22777.1"/>
    </source>
</evidence>
<protein>
    <submittedName>
        <fullName evidence="3">Uncharacterized protein</fullName>
    </submittedName>
</protein>
<dbReference type="EMBL" id="CP134851">
    <property type="protein sequence ID" value="WNL22777.1"/>
    <property type="molecule type" value="Genomic_DNA"/>
</dbReference>
<sequence length="76" mass="8196">MSTTNGMPTICRGVNSKGEIVLVVKKGSVGVQLTNDEAKYITQMLGLFCGIKNVNDELHCDKKANENSTKEKPLGV</sequence>
<name>A0AA96CZS6_9BACT</name>
<evidence type="ECO:0000313" key="2">
    <source>
        <dbReference type="EMBL" id="WNL15196.1"/>
    </source>
</evidence>
<gene>
    <name evidence="2" type="ORF">RJG51_03140</name>
    <name evidence="1" type="ORF">RJG52_07390</name>
    <name evidence="3" type="ORF">RJG53_10100</name>
    <name evidence="5" type="ORF">RJG55_07395</name>
    <name evidence="4" type="ORF">RJG56_09980</name>
    <name evidence="6" type="ORF">RJG57_03975</name>
</gene>